<feature type="domain" description="Glycoside hydrolase family 2 immunoglobulin-like beta-sandwich" evidence="2">
    <location>
        <begin position="222"/>
        <end position="303"/>
    </location>
</feature>
<dbReference type="InterPro" id="IPR017853">
    <property type="entry name" value="GH"/>
</dbReference>
<dbReference type="InterPro" id="IPR006102">
    <property type="entry name" value="Ig-like_GH2"/>
</dbReference>
<comment type="caution">
    <text evidence="3">The sequence shown here is derived from an EMBL/GenBank/DDBJ whole genome shotgun (WGS) entry which is preliminary data.</text>
</comment>
<dbReference type="EMBL" id="BRXX01000473">
    <property type="protein sequence ID" value="GMI13580.1"/>
    <property type="molecule type" value="Genomic_DNA"/>
</dbReference>
<dbReference type="InterPro" id="IPR036156">
    <property type="entry name" value="Beta-gal/glucu_dom_sf"/>
</dbReference>
<keyword evidence="1" id="KW-0732">Signal</keyword>
<dbReference type="Gene3D" id="3.20.20.80">
    <property type="entry name" value="Glycosidases"/>
    <property type="match status" value="1"/>
</dbReference>
<feature type="chain" id="PRO_5040829968" description="Glycoside hydrolase family 2 immunoglobulin-like beta-sandwich domain-containing protein" evidence="1">
    <location>
        <begin position="24"/>
        <end position="877"/>
    </location>
</feature>
<dbReference type="AlphaFoldDB" id="A0A9W7KW88"/>
<dbReference type="PANTHER" id="PTHR43536:SF1">
    <property type="entry name" value="MANNOSYLGLYCOPROTEIN ENDO-BETA-MANNOSIDASE"/>
    <property type="match status" value="1"/>
</dbReference>
<dbReference type="SUPFAM" id="SSF51445">
    <property type="entry name" value="(Trans)glycosidases"/>
    <property type="match status" value="1"/>
</dbReference>
<organism evidence="3 4">
    <name type="scientific">Triparma verrucosa</name>
    <dbReference type="NCBI Taxonomy" id="1606542"/>
    <lineage>
        <taxon>Eukaryota</taxon>
        <taxon>Sar</taxon>
        <taxon>Stramenopiles</taxon>
        <taxon>Ochrophyta</taxon>
        <taxon>Bolidophyceae</taxon>
        <taxon>Parmales</taxon>
        <taxon>Triparmaceae</taxon>
        <taxon>Triparma</taxon>
    </lineage>
</organism>
<dbReference type="Pfam" id="PF00703">
    <property type="entry name" value="Glyco_hydro_2"/>
    <property type="match status" value="1"/>
</dbReference>
<sequence>MRATMLNILNLFLLVSLIPSSSSSSSMSISSLLSCPHGEGLQCEEVDLPNNNFKQIFKHHYPNLDPYSSQNLKLLPDVNETGPEFYTTTYHLHNLPPAPPGKKSLLTFPAVYGNCTVTFPNGTTLNHFSPFLPLLLPSPPSSLTLTLSPPLNSGLPSHLCPPPTPTPCGQGGDHTLSTQSYIQFTQGWDWIQSSPDRGTTISKGTYEIYNSKINEDWKVTYKNNVATISVDCSECDSISVTLISGSNKVYNSISVSKTVHEISIDDPELWWPWTIGSPYLYEIIFTGHDRGGDEVCSLRDFVGLKTSELVYDDKVGGNLIKVNGVEVFIQGGNWIALDQFFTKTDREGYYNVIKGHKSLGFNFIRVWGGGITENKEFYEVCDELGMMVYQEFWMTGDNNGRWAGSYSEPVNVVTYNSMIYHTVKSLRKHASLTLYGGGNELYPKELSPPDSIKRTLYEALEEYDPDRPFIMSSMDGGLQGMNMSEHSDEYALAVKDGPYGFLDVDRYFEEANPGLVNGSDVTIAFQPEIGAASFPRFESYKIMDVGSSFPSEGDEDVPDDWQWHNFEGYSYTAIDGTTVDPIYALGKPESVEEYAVRADLASRQQYASLFRGFSAKMFEPSEEGGKTAVLLWKSQTPWPSFRGFTYDYYGAATGCADGVREGLGGEFDINAFDDWTNRSVKIVNRGMSGREGRAVTVSYYSRFGESVAPAQVFEAKKLPVGLTTLGGLEFPPGGNVTFIRTEIAGGHTSWSWRREIDGVAVHDLAELGDWRKSDHEWPGVEGKVHEVVSDDEAWRTFKVSLKVKAAIAFAPDLTARDSNGDRILPLLTDAPVLFLPANDGDGDGKGEFVVKTRSNAARPKRIEIRFWAGETVMLEIL</sequence>
<evidence type="ECO:0000313" key="4">
    <source>
        <dbReference type="Proteomes" id="UP001165160"/>
    </source>
</evidence>
<keyword evidence="4" id="KW-1185">Reference proteome</keyword>
<dbReference type="GO" id="GO:0005975">
    <property type="term" value="P:carbohydrate metabolic process"/>
    <property type="evidence" value="ECO:0007669"/>
    <property type="project" value="InterPro"/>
</dbReference>
<feature type="signal peptide" evidence="1">
    <location>
        <begin position="1"/>
        <end position="23"/>
    </location>
</feature>
<protein>
    <recommendedName>
        <fullName evidence="2">Glycoside hydrolase family 2 immunoglobulin-like beta-sandwich domain-containing protein</fullName>
    </recommendedName>
</protein>
<evidence type="ECO:0000259" key="2">
    <source>
        <dbReference type="Pfam" id="PF00703"/>
    </source>
</evidence>
<evidence type="ECO:0000256" key="1">
    <source>
        <dbReference type="SAM" id="SignalP"/>
    </source>
</evidence>
<dbReference type="InterPro" id="IPR013783">
    <property type="entry name" value="Ig-like_fold"/>
</dbReference>
<dbReference type="InterPro" id="IPR043534">
    <property type="entry name" value="EBDG/EBM"/>
</dbReference>
<dbReference type="PANTHER" id="PTHR43536">
    <property type="entry name" value="MANNOSYLGLYCOPROTEIN ENDO-BETA-MANNOSIDASE"/>
    <property type="match status" value="1"/>
</dbReference>
<evidence type="ECO:0000313" key="3">
    <source>
        <dbReference type="EMBL" id="GMI13580.1"/>
    </source>
</evidence>
<dbReference type="Proteomes" id="UP001165160">
    <property type="component" value="Unassembled WGS sequence"/>
</dbReference>
<dbReference type="GO" id="GO:0004553">
    <property type="term" value="F:hydrolase activity, hydrolyzing O-glycosyl compounds"/>
    <property type="evidence" value="ECO:0007669"/>
    <property type="project" value="InterPro"/>
</dbReference>
<accession>A0A9W7KW88</accession>
<gene>
    <name evidence="3" type="ORF">TrVE_jg2304</name>
</gene>
<dbReference type="Gene3D" id="2.60.40.10">
    <property type="entry name" value="Immunoglobulins"/>
    <property type="match status" value="1"/>
</dbReference>
<dbReference type="PROSITE" id="PS51257">
    <property type="entry name" value="PROKAR_LIPOPROTEIN"/>
    <property type="match status" value="1"/>
</dbReference>
<dbReference type="SUPFAM" id="SSF49303">
    <property type="entry name" value="beta-Galactosidase/glucuronidase domain"/>
    <property type="match status" value="1"/>
</dbReference>
<reference evidence="4" key="1">
    <citation type="journal article" date="2023" name="Commun. Biol.">
        <title>Genome analysis of Parmales, the sister group of diatoms, reveals the evolutionary specialization of diatoms from phago-mixotrophs to photoautotrophs.</title>
        <authorList>
            <person name="Ban H."/>
            <person name="Sato S."/>
            <person name="Yoshikawa S."/>
            <person name="Yamada K."/>
            <person name="Nakamura Y."/>
            <person name="Ichinomiya M."/>
            <person name="Sato N."/>
            <person name="Blanc-Mathieu R."/>
            <person name="Endo H."/>
            <person name="Kuwata A."/>
            <person name="Ogata H."/>
        </authorList>
    </citation>
    <scope>NUCLEOTIDE SEQUENCE [LARGE SCALE GENOMIC DNA]</scope>
    <source>
        <strain evidence="4">NIES 3699</strain>
    </source>
</reference>
<name>A0A9W7KW88_9STRA</name>
<proteinExistence type="predicted"/>